<evidence type="ECO:0000313" key="1">
    <source>
        <dbReference type="EMBL" id="MBX51050.1"/>
    </source>
</evidence>
<dbReference type="AlphaFoldDB" id="A0A2P2P8F6"/>
<proteinExistence type="predicted"/>
<organism evidence="1">
    <name type="scientific">Rhizophora mucronata</name>
    <name type="common">Asiatic mangrove</name>
    <dbReference type="NCBI Taxonomy" id="61149"/>
    <lineage>
        <taxon>Eukaryota</taxon>
        <taxon>Viridiplantae</taxon>
        <taxon>Streptophyta</taxon>
        <taxon>Embryophyta</taxon>
        <taxon>Tracheophyta</taxon>
        <taxon>Spermatophyta</taxon>
        <taxon>Magnoliopsida</taxon>
        <taxon>eudicotyledons</taxon>
        <taxon>Gunneridae</taxon>
        <taxon>Pentapetalae</taxon>
        <taxon>rosids</taxon>
        <taxon>fabids</taxon>
        <taxon>Malpighiales</taxon>
        <taxon>Rhizophoraceae</taxon>
        <taxon>Rhizophora</taxon>
    </lineage>
</organism>
<name>A0A2P2P8F6_RHIMU</name>
<accession>A0A2P2P8F6</accession>
<sequence>MTTLDLKVNMNIQTSLLNKYTIRIGHISVKTHSDAFTCQYIHAQLQTFTKSELSCYRH</sequence>
<reference evidence="1" key="1">
    <citation type="submission" date="2018-02" db="EMBL/GenBank/DDBJ databases">
        <title>Rhizophora mucronata_Transcriptome.</title>
        <authorList>
            <person name="Meera S.P."/>
            <person name="Sreeshan A."/>
            <person name="Augustine A."/>
        </authorList>
    </citation>
    <scope>NUCLEOTIDE SEQUENCE</scope>
    <source>
        <tissue evidence="1">Leaf</tissue>
    </source>
</reference>
<protein>
    <submittedName>
        <fullName evidence="1">Uncharacterized protein</fullName>
    </submittedName>
</protein>
<dbReference type="EMBL" id="GGEC01070566">
    <property type="protein sequence ID" value="MBX51050.1"/>
    <property type="molecule type" value="Transcribed_RNA"/>
</dbReference>